<dbReference type="PROSITE" id="PS00134">
    <property type="entry name" value="TRYPSIN_HIS"/>
    <property type="match status" value="1"/>
</dbReference>
<dbReference type="GO" id="GO:0006508">
    <property type="term" value="P:proteolysis"/>
    <property type="evidence" value="ECO:0007669"/>
    <property type="project" value="UniProtKB-KW"/>
</dbReference>
<proteinExistence type="inferred from homology"/>
<evidence type="ECO:0000313" key="8">
    <source>
        <dbReference type="EMBL" id="RTQ91449.1"/>
    </source>
</evidence>
<dbReference type="AlphaFoldDB" id="A0A3S0JQ07"/>
<dbReference type="RefSeq" id="WP_126295061.1">
    <property type="nucleotide sequence ID" value="NZ_CP155468.1"/>
</dbReference>
<gene>
    <name evidence="8" type="ORF">EKG35_13465</name>
</gene>
<dbReference type="Gene3D" id="2.40.10.10">
    <property type="entry name" value="Trypsin-like serine proteases"/>
    <property type="match status" value="2"/>
</dbReference>
<dbReference type="PANTHER" id="PTHR15462:SF8">
    <property type="entry name" value="SERINE PROTEASE"/>
    <property type="match status" value="1"/>
</dbReference>
<evidence type="ECO:0000313" key="9">
    <source>
        <dbReference type="Proteomes" id="UP000276349"/>
    </source>
</evidence>
<dbReference type="EC" id="3.4.21.-" evidence="6"/>
<dbReference type="InterPro" id="IPR050966">
    <property type="entry name" value="Glutamyl_endopeptidase"/>
</dbReference>
<organism evidence="8 9">
    <name type="scientific">Lysinibacillus telephonicus</name>
    <dbReference type="NCBI Taxonomy" id="1714840"/>
    <lineage>
        <taxon>Bacteria</taxon>
        <taxon>Bacillati</taxon>
        <taxon>Bacillota</taxon>
        <taxon>Bacilli</taxon>
        <taxon>Bacillales</taxon>
        <taxon>Bacillaceae</taxon>
        <taxon>Lysinibacillus</taxon>
    </lineage>
</organism>
<name>A0A3S0JQ07_9BACI</name>
<dbReference type="Proteomes" id="UP000276349">
    <property type="component" value="Unassembled WGS sequence"/>
</dbReference>
<dbReference type="GO" id="GO:0004252">
    <property type="term" value="F:serine-type endopeptidase activity"/>
    <property type="evidence" value="ECO:0007669"/>
    <property type="project" value="InterPro"/>
</dbReference>
<dbReference type="EMBL" id="RXNR01000040">
    <property type="protein sequence ID" value="RTQ91449.1"/>
    <property type="molecule type" value="Genomic_DNA"/>
</dbReference>
<evidence type="ECO:0000259" key="7">
    <source>
        <dbReference type="Pfam" id="PF00089"/>
    </source>
</evidence>
<evidence type="ECO:0000256" key="3">
    <source>
        <dbReference type="ARBA" id="ARBA00022729"/>
    </source>
</evidence>
<dbReference type="SUPFAM" id="SSF50494">
    <property type="entry name" value="Trypsin-like serine proteases"/>
    <property type="match status" value="1"/>
</dbReference>
<keyword evidence="5 6" id="KW-0720">Serine protease</keyword>
<protein>
    <recommendedName>
        <fullName evidence="6">Serine protease</fullName>
        <ecNumber evidence="6">3.4.21.-</ecNumber>
    </recommendedName>
</protein>
<accession>A0A3S0JQ07</accession>
<evidence type="ECO:0000256" key="6">
    <source>
        <dbReference type="RuleBase" id="RU004296"/>
    </source>
</evidence>
<dbReference type="PROSITE" id="PS00673">
    <property type="entry name" value="V8_SER"/>
    <property type="match status" value="1"/>
</dbReference>
<dbReference type="PRINTS" id="PR00839">
    <property type="entry name" value="V8PROTEASE"/>
</dbReference>
<keyword evidence="4 6" id="KW-0378">Hydrolase</keyword>
<dbReference type="PANTHER" id="PTHR15462">
    <property type="entry name" value="SERINE PROTEASE"/>
    <property type="match status" value="1"/>
</dbReference>
<dbReference type="InterPro" id="IPR043504">
    <property type="entry name" value="Peptidase_S1_PA_chymotrypsin"/>
</dbReference>
<dbReference type="OrthoDB" id="191045at2"/>
<feature type="domain" description="Peptidase S1" evidence="7">
    <location>
        <begin position="151"/>
        <end position="325"/>
    </location>
</feature>
<dbReference type="Pfam" id="PF00089">
    <property type="entry name" value="Trypsin"/>
    <property type="match status" value="1"/>
</dbReference>
<dbReference type="InterPro" id="IPR000126">
    <property type="entry name" value="V8_ser_AS"/>
</dbReference>
<keyword evidence="2 6" id="KW-0645">Protease</keyword>
<dbReference type="InterPro" id="IPR009003">
    <property type="entry name" value="Peptidase_S1_PA"/>
</dbReference>
<evidence type="ECO:0000256" key="5">
    <source>
        <dbReference type="ARBA" id="ARBA00022825"/>
    </source>
</evidence>
<evidence type="ECO:0000256" key="4">
    <source>
        <dbReference type="ARBA" id="ARBA00022801"/>
    </source>
</evidence>
<dbReference type="InterPro" id="IPR008256">
    <property type="entry name" value="Peptidase_S1B"/>
</dbReference>
<keyword evidence="9" id="KW-1185">Reference proteome</keyword>
<dbReference type="InterPro" id="IPR001254">
    <property type="entry name" value="Trypsin_dom"/>
</dbReference>
<sequence>MLNKKGFIFFLSFSIIIGSLFISNKSNAESLEKDTPVSNNENLDLLLPTTSLITKNSLEVKSIIPKESKVYNISSDFNETVNDEVLEDELTYEITFSDNEGKLLSNKQEQIISPYGLIATKDRRVQNTNTTIPPYNAISYLFVRWPDGKASRCTGFIIDRDSVLTAGHCVYSKGNGGWATGITVRPGANGSNNFPYGAFESENLYSVTGWTEYSDRNYDYAVINISGTFPSTIGTFGYGVATNSNFGGEFARVTGYPADRDDLDANKPLYTQWYHSGTIKLPPLNSRAVYYDADTSRGQSGSPVYIPGENIARAIHTAEHKNNLNRGTRITKTVFANIQNWAAQ</sequence>
<comment type="similarity">
    <text evidence="1 6">Belongs to the peptidase S1B family.</text>
</comment>
<evidence type="ECO:0000256" key="2">
    <source>
        <dbReference type="ARBA" id="ARBA00022670"/>
    </source>
</evidence>
<keyword evidence="3" id="KW-0732">Signal</keyword>
<reference evidence="8 9" key="1">
    <citation type="submission" date="2018-12" db="EMBL/GenBank/DDBJ databases">
        <authorList>
            <person name="Yu L."/>
        </authorList>
    </citation>
    <scope>NUCLEOTIDE SEQUENCE [LARGE SCALE GENOMIC DNA]</scope>
    <source>
        <strain evidence="8 9">S5H2222</strain>
    </source>
</reference>
<dbReference type="InterPro" id="IPR018114">
    <property type="entry name" value="TRYPSIN_HIS"/>
</dbReference>
<comment type="caution">
    <text evidence="8">The sequence shown here is derived from an EMBL/GenBank/DDBJ whole genome shotgun (WGS) entry which is preliminary data.</text>
</comment>
<evidence type="ECO:0000256" key="1">
    <source>
        <dbReference type="ARBA" id="ARBA00008764"/>
    </source>
</evidence>